<evidence type="ECO:0000313" key="3">
    <source>
        <dbReference type="Proteomes" id="UP000274822"/>
    </source>
</evidence>
<proteinExistence type="predicted"/>
<feature type="region of interest" description="Disordered" evidence="1">
    <location>
        <begin position="161"/>
        <end position="234"/>
    </location>
</feature>
<feature type="compositionally biased region" description="Acidic residues" evidence="1">
    <location>
        <begin position="193"/>
        <end position="204"/>
    </location>
</feature>
<organism evidence="2 3">
    <name type="scientific">Jimgerdemannia flammicorona</name>
    <dbReference type="NCBI Taxonomy" id="994334"/>
    <lineage>
        <taxon>Eukaryota</taxon>
        <taxon>Fungi</taxon>
        <taxon>Fungi incertae sedis</taxon>
        <taxon>Mucoromycota</taxon>
        <taxon>Mucoromycotina</taxon>
        <taxon>Endogonomycetes</taxon>
        <taxon>Endogonales</taxon>
        <taxon>Endogonaceae</taxon>
        <taxon>Jimgerdemannia</taxon>
    </lineage>
</organism>
<reference evidence="2 3" key="1">
    <citation type="journal article" date="2018" name="New Phytol.">
        <title>Phylogenomics of Endogonaceae and evolution of mycorrhizas within Mucoromycota.</title>
        <authorList>
            <person name="Chang Y."/>
            <person name="Desiro A."/>
            <person name="Na H."/>
            <person name="Sandor L."/>
            <person name="Lipzen A."/>
            <person name="Clum A."/>
            <person name="Barry K."/>
            <person name="Grigoriev I.V."/>
            <person name="Martin F.M."/>
            <person name="Stajich J.E."/>
            <person name="Smith M.E."/>
            <person name="Bonito G."/>
            <person name="Spatafora J.W."/>
        </authorList>
    </citation>
    <scope>NUCLEOTIDE SEQUENCE [LARGE SCALE GENOMIC DNA]</scope>
    <source>
        <strain evidence="2 3">AD002</strain>
    </source>
</reference>
<dbReference type="Proteomes" id="UP000274822">
    <property type="component" value="Unassembled WGS sequence"/>
</dbReference>
<evidence type="ECO:0000313" key="2">
    <source>
        <dbReference type="EMBL" id="RUS34094.1"/>
    </source>
</evidence>
<dbReference type="EMBL" id="RBNJ01000730">
    <property type="protein sequence ID" value="RUS34094.1"/>
    <property type="molecule type" value="Genomic_DNA"/>
</dbReference>
<accession>A0A433QWH7</accession>
<evidence type="ECO:0000256" key="1">
    <source>
        <dbReference type="SAM" id="MobiDB-lite"/>
    </source>
</evidence>
<dbReference type="AlphaFoldDB" id="A0A433QWH7"/>
<name>A0A433QWH7_9FUNG</name>
<gene>
    <name evidence="2" type="ORF">BC938DRAFT_482407</name>
</gene>
<feature type="compositionally biased region" description="Basic residues" evidence="1">
    <location>
        <begin position="571"/>
        <end position="580"/>
    </location>
</feature>
<feature type="compositionally biased region" description="Polar residues" evidence="1">
    <location>
        <begin position="585"/>
        <end position="599"/>
    </location>
</feature>
<sequence>MSDLSNTRGLDYLLNTPCGNWDAVAYHRAWKAAKLPMAKATVTAAFRKQLTHYAEIGVPKEKKRAKQLLKEFETDSKKGGRIHNFWVTYMNTTKTEEFQKRADRTEAQLAARIREMQAANTLTMANSASQQLEIYSRCSAANTAKRLLNSNDENLGKRVRTDQWVGEYDQPDVESEQYQSDSEYESDSQHNDQEEEEEEIDIDVDPNVSTPAVDGNVATQSGEPERQDNTTYPAYGSSPEIWILPSGLSVAEAICPPNSLPKAHPSHMGIIRVGANIRRPEWIQQADWRYLQSSVAIDTDPPSDPIQDFFRNLCETESLEEYTDVIEAARTKRKSDKQLSFYLDVLGWFATTVFNPVSTFRSPRAQESALGSLLLHPVLMYLANASANRRLVRRHLKPESDKPQGIKVDGIFQSLGGLEMGFVEISGGHQTNDQPRYLKDHVRGFRGQRDLLDDAAAKLAAGEYHIMRHLRMWFLHTHGLDVQIWGMDLPVKRVYRMFLLGTFKFPIHWEDHDQLLRGLPILWALAMGLEISLNTLDKLKKSNRVRGVGEIKKSVSLTNYVGIKMDTPTKPKGKKSRTIKPMREGSSSPLEESTFSDQS</sequence>
<keyword evidence="3" id="KW-1185">Reference proteome</keyword>
<protein>
    <submittedName>
        <fullName evidence="2">Uncharacterized protein</fullName>
    </submittedName>
</protein>
<feature type="region of interest" description="Disordered" evidence="1">
    <location>
        <begin position="566"/>
        <end position="599"/>
    </location>
</feature>
<comment type="caution">
    <text evidence="2">The sequence shown here is derived from an EMBL/GenBank/DDBJ whole genome shotgun (WGS) entry which is preliminary data.</text>
</comment>